<dbReference type="PROSITE" id="PS51094">
    <property type="entry name" value="PTS_EIIA_TYPE_2"/>
    <property type="match status" value="1"/>
</dbReference>
<evidence type="ECO:0000313" key="3">
    <source>
        <dbReference type="Proteomes" id="UP000254938"/>
    </source>
</evidence>
<dbReference type="InterPro" id="IPR051541">
    <property type="entry name" value="PTS_SugarTrans_NitroReg"/>
</dbReference>
<dbReference type="Proteomes" id="UP000254938">
    <property type="component" value="Unassembled WGS sequence"/>
</dbReference>
<sequence length="169" mass="19151">MDISTVLNVKNIKLNMTARTKEEVIEELTDLLIQDGAVTNKEDFIRDVWLREELGSTGFENHIAIPHGKSSGVSRTALAIGRTQHAIPWETMDGSDVRCVILFAVCLVIKMPPIFACWHKCLGHWRMKTLSLNYLLNLIHIKSLRFSIQKLKTPMLNTNLLISISNLLN</sequence>
<protein>
    <submittedName>
        <fullName evidence="2">PTS system transporter subunit IIA</fullName>
    </submittedName>
</protein>
<dbReference type="PANTHER" id="PTHR47738:SF2">
    <property type="entry name" value="PTS SYSTEM FRUCTOSE-LIKE EIIA COMPONENT"/>
    <property type="match status" value="1"/>
</dbReference>
<dbReference type="InterPro" id="IPR016152">
    <property type="entry name" value="PTrfase/Anion_transptr"/>
</dbReference>
<dbReference type="InterPro" id="IPR002178">
    <property type="entry name" value="PTS_EIIA_type-2_dom"/>
</dbReference>
<dbReference type="SUPFAM" id="SSF55804">
    <property type="entry name" value="Phoshotransferase/anion transport protein"/>
    <property type="match status" value="1"/>
</dbReference>
<reference evidence="2 3" key="1">
    <citation type="submission" date="2018-06" db="EMBL/GenBank/DDBJ databases">
        <authorList>
            <consortium name="Pathogen Informatics"/>
            <person name="Doyle S."/>
        </authorList>
    </citation>
    <scope>NUCLEOTIDE SEQUENCE [LARGE SCALE GENOMIC DNA]</scope>
    <source>
        <strain evidence="2 3">NCTC9140</strain>
    </source>
</reference>
<organism evidence="2 3">
    <name type="scientific">Klebsiella pneumoniae</name>
    <dbReference type="NCBI Taxonomy" id="573"/>
    <lineage>
        <taxon>Bacteria</taxon>
        <taxon>Pseudomonadati</taxon>
        <taxon>Pseudomonadota</taxon>
        <taxon>Gammaproteobacteria</taxon>
        <taxon>Enterobacterales</taxon>
        <taxon>Enterobacteriaceae</taxon>
        <taxon>Klebsiella/Raoultella group</taxon>
        <taxon>Klebsiella</taxon>
        <taxon>Klebsiella pneumoniae complex</taxon>
    </lineage>
</organism>
<gene>
    <name evidence="2" type="primary">fruA_2</name>
    <name evidence="2" type="ORF">NCTC9140_04503</name>
</gene>
<dbReference type="CDD" id="cd00211">
    <property type="entry name" value="PTS_IIA_fru"/>
    <property type="match status" value="1"/>
</dbReference>
<dbReference type="Gene3D" id="3.40.930.10">
    <property type="entry name" value="Mannitol-specific EII, Chain A"/>
    <property type="match status" value="1"/>
</dbReference>
<dbReference type="EMBL" id="UGKQ01000007">
    <property type="protein sequence ID" value="STS82752.1"/>
    <property type="molecule type" value="Genomic_DNA"/>
</dbReference>
<proteinExistence type="predicted"/>
<name>A0A377TT14_KLEPN</name>
<dbReference type="PANTHER" id="PTHR47738">
    <property type="entry name" value="PTS SYSTEM FRUCTOSE-LIKE EIIA COMPONENT-RELATED"/>
    <property type="match status" value="1"/>
</dbReference>
<dbReference type="AlphaFoldDB" id="A0A377TT14"/>
<accession>A0A377TT14</accession>
<evidence type="ECO:0000259" key="1">
    <source>
        <dbReference type="PROSITE" id="PS51094"/>
    </source>
</evidence>
<dbReference type="Pfam" id="PF00359">
    <property type="entry name" value="PTS_EIIA_2"/>
    <property type="match status" value="1"/>
</dbReference>
<feature type="domain" description="PTS EIIA type-2" evidence="1">
    <location>
        <begin position="5"/>
        <end position="169"/>
    </location>
</feature>
<evidence type="ECO:0000313" key="2">
    <source>
        <dbReference type="EMBL" id="STS82752.1"/>
    </source>
</evidence>